<keyword evidence="2" id="KW-1185">Reference proteome</keyword>
<sequence>MIFYFGADFLIIIEEQISTSEPVPGNRRTTCYVPAGLRAKEVKLFIVPAVLDGTAESQINNMFEIVEEQRLSENISALCFDTTDLNIG</sequence>
<dbReference type="AlphaFoldDB" id="A0A4Y2NE60"/>
<accession>A0A4Y2NE60</accession>
<protein>
    <submittedName>
        <fullName evidence="1">Uncharacterized protein</fullName>
    </submittedName>
</protein>
<evidence type="ECO:0000313" key="2">
    <source>
        <dbReference type="Proteomes" id="UP000499080"/>
    </source>
</evidence>
<dbReference type="Proteomes" id="UP000499080">
    <property type="component" value="Unassembled WGS sequence"/>
</dbReference>
<dbReference type="EMBL" id="BGPR01009063">
    <property type="protein sequence ID" value="GBN37738.1"/>
    <property type="molecule type" value="Genomic_DNA"/>
</dbReference>
<evidence type="ECO:0000313" key="1">
    <source>
        <dbReference type="EMBL" id="GBN37738.1"/>
    </source>
</evidence>
<name>A0A4Y2NE60_ARAVE</name>
<organism evidence="1 2">
    <name type="scientific">Araneus ventricosus</name>
    <name type="common">Orbweaver spider</name>
    <name type="synonym">Epeira ventricosa</name>
    <dbReference type="NCBI Taxonomy" id="182803"/>
    <lineage>
        <taxon>Eukaryota</taxon>
        <taxon>Metazoa</taxon>
        <taxon>Ecdysozoa</taxon>
        <taxon>Arthropoda</taxon>
        <taxon>Chelicerata</taxon>
        <taxon>Arachnida</taxon>
        <taxon>Araneae</taxon>
        <taxon>Araneomorphae</taxon>
        <taxon>Entelegynae</taxon>
        <taxon>Araneoidea</taxon>
        <taxon>Araneidae</taxon>
        <taxon>Araneus</taxon>
    </lineage>
</organism>
<comment type="caution">
    <text evidence="1">The sequence shown here is derived from an EMBL/GenBank/DDBJ whole genome shotgun (WGS) entry which is preliminary data.</text>
</comment>
<reference evidence="1 2" key="1">
    <citation type="journal article" date="2019" name="Sci. Rep.">
        <title>Orb-weaving spider Araneus ventricosus genome elucidates the spidroin gene catalogue.</title>
        <authorList>
            <person name="Kono N."/>
            <person name="Nakamura H."/>
            <person name="Ohtoshi R."/>
            <person name="Moran D.A.P."/>
            <person name="Shinohara A."/>
            <person name="Yoshida Y."/>
            <person name="Fujiwara M."/>
            <person name="Mori M."/>
            <person name="Tomita M."/>
            <person name="Arakawa K."/>
        </authorList>
    </citation>
    <scope>NUCLEOTIDE SEQUENCE [LARGE SCALE GENOMIC DNA]</scope>
</reference>
<proteinExistence type="predicted"/>
<gene>
    <name evidence="1" type="ORF">AVEN_155456_1</name>
</gene>